<evidence type="ECO:0000259" key="6">
    <source>
        <dbReference type="Pfam" id="PF07782"/>
    </source>
</evidence>
<dbReference type="OrthoDB" id="6598372at2759"/>
<feature type="domain" description="E3 ubiquitin-protein ligase DCST1-like C-terminal" evidence="7">
    <location>
        <begin position="147"/>
        <end position="194"/>
    </location>
</feature>
<keyword evidence="9" id="KW-1185">Reference proteome</keyword>
<evidence type="ECO:0008006" key="10">
    <source>
        <dbReference type="Google" id="ProtNLM"/>
    </source>
</evidence>
<sequence>MPTVIVAGEGLLADLLKTIVKAFQPLGLELEIDTVPCLPIPIPPDYDRYIQIITLLLLCWILTVLEPYGLRFRHWIMCYYHPVRGKERAIWLYNHILRTRSTFLKFVRRQLRRKVLGDKTVTKITLKEFLLSKFRCLGFCVGDEVQKACLVCGLVIRDTDEIKYYKCATPGCPGIYCEPCFIDIKKLCTVCLSPIEYGDLSDLSEERDSSDEENRQKRKLNNIQGKKKLDDDSDYHSSSSEPSFSYQYTKDVNQIQQSLKTSFKDLERQNIPDYASMEAFRDYPISSDSSIEDGDLIRGDIYPEKNYPRKIEVVSTVELLPILSRQSSIRHKKTLSAKGSKTIEIDVNPKKIQPIPASKQSIKKRSLTSQRKIESKHLLDATDDSTSDDLDYLYTPKELKTRLYSITLPETEQFELASTFSTLEELSSQPTEDQLESISQTFLSPSKSSSTMQSDNISVTESDLTTISKINFNVKYKVESETQPSNAQKSESTTSSEIDSMLAREIQIRKRHQVTSLHGFNASFGSERQESQKKMVNDYYKKLPKPGVEIKSVRESWLKELISKVKGGKSQEQPIEARSTELASFDYSKADSIPLISKAHSLESSSEEDF</sequence>
<evidence type="ECO:0000256" key="1">
    <source>
        <dbReference type="ARBA" id="ARBA00004141"/>
    </source>
</evidence>
<organism evidence="8 9">
    <name type="scientific">Brassicogethes aeneus</name>
    <name type="common">Rape pollen beetle</name>
    <name type="synonym">Meligethes aeneus</name>
    <dbReference type="NCBI Taxonomy" id="1431903"/>
    <lineage>
        <taxon>Eukaryota</taxon>
        <taxon>Metazoa</taxon>
        <taxon>Ecdysozoa</taxon>
        <taxon>Arthropoda</taxon>
        <taxon>Hexapoda</taxon>
        <taxon>Insecta</taxon>
        <taxon>Pterygota</taxon>
        <taxon>Neoptera</taxon>
        <taxon>Endopterygota</taxon>
        <taxon>Coleoptera</taxon>
        <taxon>Polyphaga</taxon>
        <taxon>Cucujiformia</taxon>
        <taxon>Nitidulidae</taxon>
        <taxon>Meligethinae</taxon>
        <taxon>Brassicogethes</taxon>
    </lineage>
</organism>
<name>A0A9P0AZQ4_BRAAE</name>
<dbReference type="AlphaFoldDB" id="A0A9P0AZQ4"/>
<evidence type="ECO:0000256" key="2">
    <source>
        <dbReference type="ARBA" id="ARBA00022692"/>
    </source>
</evidence>
<keyword evidence="3" id="KW-1133">Transmembrane helix</keyword>
<dbReference type="InterPro" id="IPR058842">
    <property type="entry name" value="DCST1_C"/>
</dbReference>
<dbReference type="PANTHER" id="PTHR21041">
    <property type="entry name" value="DENDRITIC CELL-SPECIFIC TRANSMEMBRANE PROTEIN"/>
    <property type="match status" value="1"/>
</dbReference>
<dbReference type="GO" id="GO:0016020">
    <property type="term" value="C:membrane"/>
    <property type="evidence" value="ECO:0007669"/>
    <property type="project" value="UniProtKB-SubCell"/>
</dbReference>
<dbReference type="InterPro" id="IPR012858">
    <property type="entry name" value="DC_STAMP-like"/>
</dbReference>
<evidence type="ECO:0000256" key="4">
    <source>
        <dbReference type="ARBA" id="ARBA00023136"/>
    </source>
</evidence>
<proteinExistence type="predicted"/>
<dbReference type="InterPro" id="IPR051856">
    <property type="entry name" value="CSR-E3_Ligase_Protein"/>
</dbReference>
<evidence type="ECO:0000256" key="5">
    <source>
        <dbReference type="SAM" id="MobiDB-lite"/>
    </source>
</evidence>
<feature type="compositionally biased region" description="Low complexity" evidence="5">
    <location>
        <begin position="236"/>
        <end position="245"/>
    </location>
</feature>
<dbReference type="Pfam" id="PF07782">
    <property type="entry name" value="DC_STAMP"/>
    <property type="match status" value="1"/>
</dbReference>
<comment type="subcellular location">
    <subcellularLocation>
        <location evidence="1">Membrane</location>
        <topology evidence="1">Multi-pass membrane protein</topology>
    </subcellularLocation>
</comment>
<dbReference type="Proteomes" id="UP001154078">
    <property type="component" value="Chromosome 2"/>
</dbReference>
<gene>
    <name evidence="8" type="ORF">MELIAE_LOCUS4175</name>
</gene>
<keyword evidence="4" id="KW-0472">Membrane</keyword>
<reference evidence="8" key="1">
    <citation type="submission" date="2021-12" db="EMBL/GenBank/DDBJ databases">
        <authorList>
            <person name="King R."/>
        </authorList>
    </citation>
    <scope>NUCLEOTIDE SEQUENCE</scope>
</reference>
<accession>A0A9P0AZQ4</accession>
<evidence type="ECO:0000313" key="8">
    <source>
        <dbReference type="EMBL" id="CAH0551609.1"/>
    </source>
</evidence>
<protein>
    <recommendedName>
        <fullName evidence="10">Dendritic cell-specific transmembrane protein-like domain-containing protein</fullName>
    </recommendedName>
</protein>
<feature type="domain" description="Dendritic cell-specific transmembrane protein-like" evidence="6">
    <location>
        <begin position="4"/>
        <end position="93"/>
    </location>
</feature>
<dbReference type="PANTHER" id="PTHR21041:SF9">
    <property type="entry name" value="DENDRITIC CELL-SPECIFIC TRANSMEMBRANE PROTEIN-LIKE DOMAIN-CONTAINING PROTEIN"/>
    <property type="match status" value="1"/>
</dbReference>
<evidence type="ECO:0000256" key="3">
    <source>
        <dbReference type="ARBA" id="ARBA00022989"/>
    </source>
</evidence>
<evidence type="ECO:0000313" key="9">
    <source>
        <dbReference type="Proteomes" id="UP001154078"/>
    </source>
</evidence>
<evidence type="ECO:0000259" key="7">
    <source>
        <dbReference type="Pfam" id="PF26037"/>
    </source>
</evidence>
<feature type="compositionally biased region" description="Basic and acidic residues" evidence="5">
    <location>
        <begin position="204"/>
        <end position="215"/>
    </location>
</feature>
<dbReference type="Pfam" id="PF26037">
    <property type="entry name" value="zf-RING_DCST1_C"/>
    <property type="match status" value="1"/>
</dbReference>
<dbReference type="EMBL" id="OV121133">
    <property type="protein sequence ID" value="CAH0551609.1"/>
    <property type="molecule type" value="Genomic_DNA"/>
</dbReference>
<keyword evidence="2" id="KW-0812">Transmembrane</keyword>
<feature type="region of interest" description="Disordered" evidence="5">
    <location>
        <begin position="203"/>
        <end position="247"/>
    </location>
</feature>